<dbReference type="InterPro" id="IPR050314">
    <property type="entry name" value="Glycosyl_Hydrlase_18"/>
</dbReference>
<dbReference type="FunFam" id="3.10.50.10:FF:000001">
    <property type="entry name" value="Chitinase 3-like 1"/>
    <property type="match status" value="1"/>
</dbReference>
<dbReference type="InterPro" id="IPR011583">
    <property type="entry name" value="Chitinase_II/V-like_cat"/>
</dbReference>
<dbReference type="STRING" id="10195.A0A3M7QLA4"/>
<feature type="region of interest" description="Disordered" evidence="7">
    <location>
        <begin position="606"/>
        <end position="626"/>
    </location>
</feature>
<evidence type="ECO:0000256" key="6">
    <source>
        <dbReference type="RuleBase" id="RU000489"/>
    </source>
</evidence>
<dbReference type="PANTHER" id="PTHR11177">
    <property type="entry name" value="CHITINASE"/>
    <property type="match status" value="1"/>
</dbReference>
<evidence type="ECO:0000256" key="7">
    <source>
        <dbReference type="SAM" id="MobiDB-lite"/>
    </source>
</evidence>
<dbReference type="Pfam" id="PF00704">
    <property type="entry name" value="Glyco_hydro_18"/>
    <property type="match status" value="1"/>
</dbReference>
<protein>
    <submittedName>
        <fullName evidence="10">Chitotriosidase-1 isoform X1</fullName>
        <ecNumber evidence="10">3.2.1.14</ecNumber>
    </submittedName>
</protein>
<organism evidence="10 11">
    <name type="scientific">Brachionus plicatilis</name>
    <name type="common">Marine rotifer</name>
    <name type="synonym">Brachionus muelleri</name>
    <dbReference type="NCBI Taxonomy" id="10195"/>
    <lineage>
        <taxon>Eukaryota</taxon>
        <taxon>Metazoa</taxon>
        <taxon>Spiralia</taxon>
        <taxon>Gnathifera</taxon>
        <taxon>Rotifera</taxon>
        <taxon>Eurotatoria</taxon>
        <taxon>Monogononta</taxon>
        <taxon>Pseudotrocha</taxon>
        <taxon>Ploima</taxon>
        <taxon>Brachionidae</taxon>
        <taxon>Brachionus</taxon>
    </lineage>
</organism>
<gene>
    <name evidence="10" type="ORF">BpHYR1_007063</name>
</gene>
<dbReference type="EMBL" id="REGN01005779">
    <property type="protein sequence ID" value="RNA12043.1"/>
    <property type="molecule type" value="Genomic_DNA"/>
</dbReference>
<reference evidence="10 11" key="1">
    <citation type="journal article" date="2018" name="Sci. Rep.">
        <title>Genomic signatures of local adaptation to the degree of environmental predictability in rotifers.</title>
        <authorList>
            <person name="Franch-Gras L."/>
            <person name="Hahn C."/>
            <person name="Garcia-Roger E.M."/>
            <person name="Carmona M.J."/>
            <person name="Serra M."/>
            <person name="Gomez A."/>
        </authorList>
    </citation>
    <scope>NUCLEOTIDE SEQUENCE [LARGE SCALE GENOMIC DNA]</scope>
    <source>
        <strain evidence="10">HYR1</strain>
    </source>
</reference>
<evidence type="ECO:0000313" key="10">
    <source>
        <dbReference type="EMBL" id="RNA12043.1"/>
    </source>
</evidence>
<dbReference type="Proteomes" id="UP000276133">
    <property type="component" value="Unassembled WGS sequence"/>
</dbReference>
<evidence type="ECO:0000259" key="9">
    <source>
        <dbReference type="PROSITE" id="PS51910"/>
    </source>
</evidence>
<evidence type="ECO:0000313" key="11">
    <source>
        <dbReference type="Proteomes" id="UP000276133"/>
    </source>
</evidence>
<feature type="non-terminal residue" evidence="10">
    <location>
        <position position="626"/>
    </location>
</feature>
<dbReference type="CDD" id="cd02872">
    <property type="entry name" value="GH18_chitolectin_chitotriosidase"/>
    <property type="match status" value="1"/>
</dbReference>
<keyword evidence="11" id="KW-1185">Reference proteome</keyword>
<dbReference type="InterPro" id="IPR001579">
    <property type="entry name" value="Glyco_hydro_18_chit_AS"/>
</dbReference>
<dbReference type="InterPro" id="IPR001223">
    <property type="entry name" value="Glyco_hydro18_cat"/>
</dbReference>
<name>A0A3M7QLA4_BRAPC</name>
<feature type="domain" description="GH18" evidence="9">
    <location>
        <begin position="7"/>
        <end position="374"/>
    </location>
</feature>
<evidence type="ECO:0000256" key="3">
    <source>
        <dbReference type="ARBA" id="ARBA00022801"/>
    </source>
</evidence>
<proteinExistence type="inferred from homology"/>
<dbReference type="PROSITE" id="PS51910">
    <property type="entry name" value="GH18_2"/>
    <property type="match status" value="1"/>
</dbReference>
<dbReference type="SUPFAM" id="SSF51445">
    <property type="entry name" value="(Trans)glycosidases"/>
    <property type="match status" value="1"/>
</dbReference>
<dbReference type="Gene3D" id="3.10.50.10">
    <property type="match status" value="1"/>
</dbReference>
<accession>A0A3M7QLA4</accession>
<evidence type="ECO:0000259" key="8">
    <source>
        <dbReference type="PROSITE" id="PS50940"/>
    </source>
</evidence>
<comment type="similarity">
    <text evidence="1">Belongs to the glycosyl hydrolase 18 family. Chitinase class II subfamily.</text>
</comment>
<dbReference type="SUPFAM" id="SSF57625">
    <property type="entry name" value="Invertebrate chitin-binding proteins"/>
    <property type="match status" value="1"/>
</dbReference>
<evidence type="ECO:0000256" key="4">
    <source>
        <dbReference type="ARBA" id="ARBA00023157"/>
    </source>
</evidence>
<evidence type="ECO:0000256" key="1">
    <source>
        <dbReference type="ARBA" id="ARBA00009121"/>
    </source>
</evidence>
<dbReference type="PANTHER" id="PTHR11177:SF317">
    <property type="entry name" value="CHITINASE 12-RELATED"/>
    <property type="match status" value="1"/>
</dbReference>
<dbReference type="GO" id="GO:0005576">
    <property type="term" value="C:extracellular region"/>
    <property type="evidence" value="ECO:0007669"/>
    <property type="project" value="InterPro"/>
</dbReference>
<evidence type="ECO:0000256" key="2">
    <source>
        <dbReference type="ARBA" id="ARBA00022669"/>
    </source>
</evidence>
<dbReference type="InterPro" id="IPR002557">
    <property type="entry name" value="Chitin-bd_dom"/>
</dbReference>
<keyword evidence="4" id="KW-1015">Disulfide bond</keyword>
<dbReference type="PROSITE" id="PS01095">
    <property type="entry name" value="GH18_1"/>
    <property type="match status" value="1"/>
</dbReference>
<dbReference type="InterPro" id="IPR017853">
    <property type="entry name" value="GH"/>
</dbReference>
<dbReference type="SMART" id="SM00636">
    <property type="entry name" value="Glyco_18"/>
    <property type="match status" value="1"/>
</dbReference>
<evidence type="ECO:0000256" key="5">
    <source>
        <dbReference type="ARBA" id="ARBA00023295"/>
    </source>
</evidence>
<dbReference type="SUPFAM" id="SSF54556">
    <property type="entry name" value="Chitinase insertion domain"/>
    <property type="match status" value="1"/>
</dbReference>
<dbReference type="OrthoDB" id="76388at2759"/>
<keyword evidence="2" id="KW-0147">Chitin-binding</keyword>
<dbReference type="PROSITE" id="PS50940">
    <property type="entry name" value="CHIT_BIND_II"/>
    <property type="match status" value="1"/>
</dbReference>
<dbReference type="GO" id="GO:0005975">
    <property type="term" value="P:carbohydrate metabolic process"/>
    <property type="evidence" value="ECO:0007669"/>
    <property type="project" value="InterPro"/>
</dbReference>
<dbReference type="InterPro" id="IPR029070">
    <property type="entry name" value="Chitinase_insertion_sf"/>
</dbReference>
<feature type="domain" description="Chitin-binding type-2" evidence="8">
    <location>
        <begin position="435"/>
        <end position="492"/>
    </location>
</feature>
<dbReference type="InterPro" id="IPR036508">
    <property type="entry name" value="Chitin-bd_dom_sf"/>
</dbReference>
<dbReference type="GO" id="GO:0006032">
    <property type="term" value="P:chitin catabolic process"/>
    <property type="evidence" value="ECO:0007669"/>
    <property type="project" value="TreeGrafter"/>
</dbReference>
<dbReference type="AlphaFoldDB" id="A0A3M7QLA4"/>
<dbReference type="GO" id="GO:0008843">
    <property type="term" value="F:endochitinase activity"/>
    <property type="evidence" value="ECO:0007669"/>
    <property type="project" value="UniProtKB-EC"/>
</dbReference>
<keyword evidence="3 6" id="KW-0378">Hydrolase</keyword>
<comment type="caution">
    <text evidence="10">The sequence shown here is derived from an EMBL/GenBank/DDBJ whole genome shotgun (WGS) entry which is preliminary data.</text>
</comment>
<dbReference type="EC" id="3.2.1.14" evidence="10"/>
<dbReference type="GO" id="GO:0008061">
    <property type="term" value="F:chitin binding"/>
    <property type="evidence" value="ECO:0007669"/>
    <property type="project" value="UniProtKB-KW"/>
</dbReference>
<keyword evidence="5 6" id="KW-0326">Glycosidase</keyword>
<sequence length="626" mass="70107">MTIAVIRKSKSYFTNWAQSRPSGAEFYPEDIHPELCTHIIYAFAKIENYTIAPTEAIDIEIDDGFGLYERIMVLRIINPALKILLAVGGWAQGSAGFDTVVENDGTMKTFAKNSINFLRKWEFDGLDVDWEFPVVKKKQFTRLLEILRTEFDNETPKNKTLELSIAVSGGQATIDTSYEVDKISRYVDFVNLMAYDFHGSWSIKTGFHSALYSKSGDLSWENTLNVDWSVNYWLKKGCPREKLILGIAFYGRGFKLANSQSNKVGSPSRGSSRAGKFTQEAGFLSFYEICQIKKEKNLAEEFDNELGVPGLTFDNQWIGYENQESVILKASYIKDMCLGGAMVWTIDFDDFKGTFCDEGTYPLMTILNEVLKDSECYESIIKQEIASSTEPVTTVAPVRMPVTEETLTSETIQFETTTQFVETEASTQKSVTNDSNKCNGTTLIPSFIGCEFYQVCLKGFENPAAILKCPANLWFDKIQQTCTKNKPATCETEIESATLIPMISPDTSVFAYTTQSVTELPNTTEHYITQDNDDTTQILFATHAPFLSTDKQQNDIKNPANNTTANTLANTTVMAYATSEQKSTSIDQENEDNTLANTTVMAYVTSEQKSTSIDQENEDNTLANTT</sequence>
<dbReference type="Gene3D" id="3.20.20.80">
    <property type="entry name" value="Glycosidases"/>
    <property type="match status" value="1"/>
</dbReference>